<accession>A0ABV1S7R0</accession>
<evidence type="ECO:0000313" key="1">
    <source>
        <dbReference type="EMBL" id="MER3122583.1"/>
    </source>
</evidence>
<comment type="caution">
    <text evidence="1">The sequence shown here is derived from an EMBL/GenBank/DDBJ whole genome shotgun (WGS) entry which is preliminary data.</text>
</comment>
<dbReference type="Pfam" id="PF10049">
    <property type="entry name" value="DUF2283"/>
    <property type="match status" value="1"/>
</dbReference>
<organism evidence="1 2">
    <name type="scientific">Bacillus altitudinis</name>
    <dbReference type="NCBI Taxonomy" id="293387"/>
    <lineage>
        <taxon>Bacteria</taxon>
        <taxon>Bacillati</taxon>
        <taxon>Bacillota</taxon>
        <taxon>Bacilli</taxon>
        <taxon>Bacillales</taxon>
        <taxon>Bacillaceae</taxon>
        <taxon>Bacillus</taxon>
    </lineage>
</organism>
<reference evidence="1 2" key="1">
    <citation type="submission" date="2024-06" db="EMBL/GenBank/DDBJ databases">
        <title>Construction of an artificial bacterial consortium using nitrogen cycle bacteria from Cuatro Cienegas Basin and a mangrove forest.</title>
        <authorList>
            <person name="Aguilera-Najera D."/>
            <person name="Marquez-Cianci L."/>
            <person name="Martinez-Perez E."/>
            <person name="Rosas-Barrera M."/>
            <person name="Rodriguez-Cruz U.E."/>
            <person name="Tapia-Lopez R."/>
            <person name="Eguiarte L.E."/>
            <person name="Souza-Saldivar V."/>
        </authorList>
    </citation>
    <scope>NUCLEOTIDE SEQUENCE [LARGE SCALE GENOMIC DNA]</scope>
    <source>
        <strain evidence="1 2">S14-15</strain>
    </source>
</reference>
<sequence length="160" mass="18793">MLNRNESYFISSHDIIHERNILLSTKQVNDLKRTITYDQTIDIGYIYLIPPRIGTIKETIELDVNECVNVDIDKEGRVAGLELFAEEAKVLKHTPVYEDDLSLRFTDQEVLSTYHLSGIEFLFSTPDHEGLIGFTIVDPLRYHIKKKTRKNRFEWSKRFF</sequence>
<dbReference type="Proteomes" id="UP001467674">
    <property type="component" value="Unassembled WGS sequence"/>
</dbReference>
<dbReference type="RefSeq" id="WP_322536266.1">
    <property type="nucleotide sequence ID" value="NZ_CP139561.1"/>
</dbReference>
<dbReference type="InterPro" id="IPR019270">
    <property type="entry name" value="DUF2283"/>
</dbReference>
<keyword evidence="2" id="KW-1185">Reference proteome</keyword>
<name>A0ABV1S7R0_BACAB</name>
<evidence type="ECO:0000313" key="2">
    <source>
        <dbReference type="Proteomes" id="UP001467674"/>
    </source>
</evidence>
<gene>
    <name evidence="1" type="ORF">ABQG71_15440</name>
</gene>
<proteinExistence type="predicted"/>
<protein>
    <submittedName>
        <fullName evidence="1">DUF2283 domain-containing protein</fullName>
    </submittedName>
</protein>
<dbReference type="EMBL" id="JBEOME010000009">
    <property type="protein sequence ID" value="MER3122583.1"/>
    <property type="molecule type" value="Genomic_DNA"/>
</dbReference>